<proteinExistence type="inferred from homology"/>
<organism evidence="8 9">
    <name type="scientific">Acetobacter cibinongensis</name>
    <dbReference type="NCBI Taxonomy" id="146475"/>
    <lineage>
        <taxon>Bacteria</taxon>
        <taxon>Pseudomonadati</taxon>
        <taxon>Pseudomonadota</taxon>
        <taxon>Alphaproteobacteria</taxon>
        <taxon>Acetobacterales</taxon>
        <taxon>Acetobacteraceae</taxon>
        <taxon>Acetobacter</taxon>
    </lineage>
</organism>
<comment type="caution">
    <text evidence="8">The sequence shown here is derived from an EMBL/GenBank/DDBJ whole genome shotgun (WGS) entry which is preliminary data.</text>
</comment>
<dbReference type="GO" id="GO:0005886">
    <property type="term" value="C:plasma membrane"/>
    <property type="evidence" value="ECO:0007669"/>
    <property type="project" value="UniProtKB-SubCell"/>
</dbReference>
<evidence type="ECO:0000256" key="6">
    <source>
        <dbReference type="ARBA" id="ARBA00023136"/>
    </source>
</evidence>
<feature type="transmembrane region" description="Helical" evidence="7">
    <location>
        <begin position="58"/>
        <end position="84"/>
    </location>
</feature>
<accession>A0A1Z5YVW2</accession>
<keyword evidence="6 7" id="KW-0472">Membrane</keyword>
<evidence type="ECO:0000256" key="4">
    <source>
        <dbReference type="ARBA" id="ARBA00022692"/>
    </source>
</evidence>
<feature type="transmembrane region" description="Helical" evidence="7">
    <location>
        <begin position="96"/>
        <end position="120"/>
    </location>
</feature>
<comment type="subcellular location">
    <subcellularLocation>
        <location evidence="1">Cell membrane</location>
        <topology evidence="1">Multi-pass membrane protein</topology>
    </subcellularLocation>
</comment>
<evidence type="ECO:0000313" key="8">
    <source>
        <dbReference type="EMBL" id="OUJ03146.1"/>
    </source>
</evidence>
<feature type="transmembrane region" description="Helical" evidence="7">
    <location>
        <begin position="29"/>
        <end position="51"/>
    </location>
</feature>
<evidence type="ECO:0000256" key="5">
    <source>
        <dbReference type="ARBA" id="ARBA00022989"/>
    </source>
</evidence>
<dbReference type="Pfam" id="PF03601">
    <property type="entry name" value="Cons_hypoth698"/>
    <property type="match status" value="1"/>
</dbReference>
<keyword evidence="4 7" id="KW-0812">Transmembrane</keyword>
<evidence type="ECO:0000256" key="2">
    <source>
        <dbReference type="ARBA" id="ARBA00007977"/>
    </source>
</evidence>
<dbReference type="EMBL" id="JOMQ01000016">
    <property type="protein sequence ID" value="OUJ03146.1"/>
    <property type="molecule type" value="Genomic_DNA"/>
</dbReference>
<name>A0A1Z5YVW2_9PROT</name>
<dbReference type="RefSeq" id="WP_086650819.1">
    <property type="nucleotide sequence ID" value="NZ_JOMQ01000016.1"/>
</dbReference>
<keyword evidence="5 7" id="KW-1133">Transmembrane helix</keyword>
<dbReference type="InterPro" id="IPR018383">
    <property type="entry name" value="UPF0324_pro"/>
</dbReference>
<dbReference type="AlphaFoldDB" id="A0A1Z5YVW2"/>
<gene>
    <name evidence="8" type="ORF">HK14_02975</name>
</gene>
<evidence type="ECO:0000256" key="3">
    <source>
        <dbReference type="ARBA" id="ARBA00022475"/>
    </source>
</evidence>
<protein>
    <recommendedName>
        <fullName evidence="10">Sulfate exporter family transporter</fullName>
    </recommendedName>
</protein>
<dbReference type="Proteomes" id="UP000196086">
    <property type="component" value="Unassembled WGS sequence"/>
</dbReference>
<evidence type="ECO:0008006" key="10">
    <source>
        <dbReference type="Google" id="ProtNLM"/>
    </source>
</evidence>
<evidence type="ECO:0000256" key="1">
    <source>
        <dbReference type="ARBA" id="ARBA00004651"/>
    </source>
</evidence>
<reference evidence="8 9" key="1">
    <citation type="submission" date="2014-06" db="EMBL/GenBank/DDBJ databases">
        <authorList>
            <person name="Ju J."/>
            <person name="Zhang J."/>
        </authorList>
    </citation>
    <scope>NUCLEOTIDE SEQUENCE [LARGE SCALE GENOMIC DNA]</scope>
    <source>
        <strain evidence="8 9">DsW_47</strain>
    </source>
</reference>
<comment type="similarity">
    <text evidence="2">Belongs to the UPF0324 family.</text>
</comment>
<evidence type="ECO:0000256" key="7">
    <source>
        <dbReference type="SAM" id="Phobius"/>
    </source>
</evidence>
<sequence>MVIFLACLVQTTAKNRTDVINASRTSADLPAKTSLLHQCVPWFILGFLGLALMRSMHLVPLIAIQPALQVSSALTVVSMAGLGLSTDLQSLAGCGLRVSITVLLSLLLLLLAALGLIWILGV</sequence>
<keyword evidence="3" id="KW-1003">Cell membrane</keyword>
<evidence type="ECO:0000313" key="9">
    <source>
        <dbReference type="Proteomes" id="UP000196086"/>
    </source>
</evidence>